<comment type="caution">
    <text evidence="11">The sequence shown here is derived from an EMBL/GenBank/DDBJ whole genome shotgun (WGS) entry which is preliminary data.</text>
</comment>
<organism evidence="11 12">
    <name type="scientific">Dispira parvispora</name>
    <dbReference type="NCBI Taxonomy" id="1520584"/>
    <lineage>
        <taxon>Eukaryota</taxon>
        <taxon>Fungi</taxon>
        <taxon>Fungi incertae sedis</taxon>
        <taxon>Zoopagomycota</taxon>
        <taxon>Kickxellomycotina</taxon>
        <taxon>Dimargaritomycetes</taxon>
        <taxon>Dimargaritales</taxon>
        <taxon>Dimargaritaceae</taxon>
        <taxon>Dispira</taxon>
    </lineage>
</organism>
<evidence type="ECO:0000259" key="10">
    <source>
        <dbReference type="PROSITE" id="PS51194"/>
    </source>
</evidence>
<keyword evidence="3" id="KW-0547">Nucleotide-binding</keyword>
<evidence type="ECO:0000256" key="6">
    <source>
        <dbReference type="ARBA" id="ARBA00023242"/>
    </source>
</evidence>
<dbReference type="InterPro" id="IPR027417">
    <property type="entry name" value="P-loop_NTPase"/>
</dbReference>
<dbReference type="OrthoDB" id="5857104at2759"/>
<dbReference type="InterPro" id="IPR000953">
    <property type="entry name" value="Chromo/chromo_shadow_dom"/>
</dbReference>
<feature type="compositionally biased region" description="Acidic residues" evidence="7">
    <location>
        <begin position="574"/>
        <end position="586"/>
    </location>
</feature>
<feature type="region of interest" description="Disordered" evidence="7">
    <location>
        <begin position="404"/>
        <end position="441"/>
    </location>
</feature>
<dbReference type="GO" id="GO:0005524">
    <property type="term" value="F:ATP binding"/>
    <property type="evidence" value="ECO:0007669"/>
    <property type="project" value="UniProtKB-KW"/>
</dbReference>
<dbReference type="Gene3D" id="3.40.50.10810">
    <property type="entry name" value="Tandem AAA-ATPase domain"/>
    <property type="match status" value="1"/>
</dbReference>
<feature type="compositionally biased region" description="Basic residues" evidence="7">
    <location>
        <begin position="594"/>
        <end position="604"/>
    </location>
</feature>
<dbReference type="SMART" id="SM00490">
    <property type="entry name" value="HELICc"/>
    <property type="match status" value="1"/>
</dbReference>
<dbReference type="Pfam" id="PF00271">
    <property type="entry name" value="Helicase_C"/>
    <property type="match status" value="1"/>
</dbReference>
<dbReference type="SMART" id="SM00298">
    <property type="entry name" value="CHROMO"/>
    <property type="match status" value="2"/>
</dbReference>
<evidence type="ECO:0000256" key="2">
    <source>
        <dbReference type="ARBA" id="ARBA00022737"/>
    </source>
</evidence>
<dbReference type="Proteomes" id="UP001150925">
    <property type="component" value="Unassembled WGS sequence"/>
</dbReference>
<feature type="region of interest" description="Disordered" evidence="7">
    <location>
        <begin position="558"/>
        <end position="643"/>
    </location>
</feature>
<feature type="compositionally biased region" description="Basic and acidic residues" evidence="7">
    <location>
        <begin position="1838"/>
        <end position="1848"/>
    </location>
</feature>
<dbReference type="CDD" id="cd18793">
    <property type="entry name" value="SF2_C_SNF"/>
    <property type="match status" value="1"/>
</dbReference>
<dbReference type="SMART" id="SM00487">
    <property type="entry name" value="DEXDc"/>
    <property type="match status" value="1"/>
</dbReference>
<keyword evidence="2" id="KW-0677">Repeat</keyword>
<dbReference type="InterPro" id="IPR049730">
    <property type="entry name" value="SNF2/RAD54-like_C"/>
</dbReference>
<feature type="compositionally biased region" description="Polar residues" evidence="7">
    <location>
        <begin position="1982"/>
        <end position="2010"/>
    </location>
</feature>
<dbReference type="InterPro" id="IPR023780">
    <property type="entry name" value="Chromo_domain"/>
</dbReference>
<feature type="region of interest" description="Disordered" evidence="7">
    <location>
        <begin position="2369"/>
        <end position="2401"/>
    </location>
</feature>
<feature type="compositionally biased region" description="Low complexity" evidence="7">
    <location>
        <begin position="1966"/>
        <end position="1976"/>
    </location>
</feature>
<feature type="compositionally biased region" description="Polar residues" evidence="7">
    <location>
        <begin position="558"/>
        <end position="572"/>
    </location>
</feature>
<evidence type="ECO:0000313" key="12">
    <source>
        <dbReference type="Proteomes" id="UP001150925"/>
    </source>
</evidence>
<feature type="region of interest" description="Disordered" evidence="7">
    <location>
        <begin position="210"/>
        <end position="269"/>
    </location>
</feature>
<evidence type="ECO:0000256" key="4">
    <source>
        <dbReference type="ARBA" id="ARBA00022801"/>
    </source>
</evidence>
<dbReference type="SUPFAM" id="SSF52540">
    <property type="entry name" value="P-loop containing nucleoside triphosphate hydrolases"/>
    <property type="match status" value="2"/>
</dbReference>
<dbReference type="InterPro" id="IPR014001">
    <property type="entry name" value="Helicase_ATP-bd"/>
</dbReference>
<name>A0A9W8APB0_9FUNG</name>
<dbReference type="EMBL" id="JANBPY010000755">
    <property type="protein sequence ID" value="KAJ1963963.1"/>
    <property type="molecule type" value="Genomic_DNA"/>
</dbReference>
<dbReference type="PROSITE" id="PS50013">
    <property type="entry name" value="CHROMO_2"/>
    <property type="match status" value="2"/>
</dbReference>
<keyword evidence="4" id="KW-0378">Hydrolase</keyword>
<accession>A0A9W8APB0</accession>
<dbReference type="Gene3D" id="3.40.50.300">
    <property type="entry name" value="P-loop containing nucleotide triphosphate hydrolases"/>
    <property type="match status" value="1"/>
</dbReference>
<feature type="region of interest" description="Disordered" evidence="7">
    <location>
        <begin position="1804"/>
        <end position="1928"/>
    </location>
</feature>
<keyword evidence="6" id="KW-0539">Nucleus</keyword>
<dbReference type="GO" id="GO:0140658">
    <property type="term" value="F:ATP-dependent chromatin remodeler activity"/>
    <property type="evidence" value="ECO:0007669"/>
    <property type="project" value="TreeGrafter"/>
</dbReference>
<feature type="region of interest" description="Disordered" evidence="7">
    <location>
        <begin position="2203"/>
        <end position="2275"/>
    </location>
</feature>
<evidence type="ECO:0000259" key="9">
    <source>
        <dbReference type="PROSITE" id="PS51192"/>
    </source>
</evidence>
<feature type="domain" description="Helicase C-terminal" evidence="10">
    <location>
        <begin position="1487"/>
        <end position="1643"/>
    </location>
</feature>
<dbReference type="PROSITE" id="PS51192">
    <property type="entry name" value="HELICASE_ATP_BIND_1"/>
    <property type="match status" value="1"/>
</dbReference>
<evidence type="ECO:0000259" key="8">
    <source>
        <dbReference type="PROSITE" id="PS50013"/>
    </source>
</evidence>
<proteinExistence type="predicted"/>
<evidence type="ECO:0000313" key="11">
    <source>
        <dbReference type="EMBL" id="KAJ1963963.1"/>
    </source>
</evidence>
<evidence type="ECO:0000256" key="5">
    <source>
        <dbReference type="ARBA" id="ARBA00022840"/>
    </source>
</evidence>
<dbReference type="InterPro" id="IPR001650">
    <property type="entry name" value="Helicase_C-like"/>
</dbReference>
<comment type="subcellular location">
    <subcellularLocation>
        <location evidence="1">Nucleus</location>
    </subcellularLocation>
</comment>
<feature type="region of interest" description="Disordered" evidence="7">
    <location>
        <begin position="1943"/>
        <end position="2010"/>
    </location>
</feature>
<dbReference type="PANTHER" id="PTHR45623:SF17">
    <property type="entry name" value="CHROMODOMAIN-HELICASE-DNA-BINDING PROTEIN 3-RELATED"/>
    <property type="match status" value="1"/>
</dbReference>
<feature type="region of interest" description="Disordered" evidence="7">
    <location>
        <begin position="1661"/>
        <end position="1699"/>
    </location>
</feature>
<keyword evidence="5" id="KW-0067">ATP-binding</keyword>
<feature type="compositionally biased region" description="Polar residues" evidence="7">
    <location>
        <begin position="210"/>
        <end position="221"/>
    </location>
</feature>
<dbReference type="GO" id="GO:0016887">
    <property type="term" value="F:ATP hydrolysis activity"/>
    <property type="evidence" value="ECO:0007669"/>
    <property type="project" value="TreeGrafter"/>
</dbReference>
<protein>
    <submittedName>
        <fullName evidence="11">Uncharacterized protein</fullName>
    </submittedName>
</protein>
<dbReference type="GO" id="GO:0005634">
    <property type="term" value="C:nucleus"/>
    <property type="evidence" value="ECO:0007669"/>
    <property type="project" value="UniProtKB-SubCell"/>
</dbReference>
<feature type="compositionally biased region" description="Polar residues" evidence="7">
    <location>
        <begin position="412"/>
        <end position="423"/>
    </location>
</feature>
<evidence type="ECO:0000256" key="1">
    <source>
        <dbReference type="ARBA" id="ARBA00004123"/>
    </source>
</evidence>
<dbReference type="InterPro" id="IPR000330">
    <property type="entry name" value="SNF2_N"/>
</dbReference>
<dbReference type="GO" id="GO:0042393">
    <property type="term" value="F:histone binding"/>
    <property type="evidence" value="ECO:0007669"/>
    <property type="project" value="TreeGrafter"/>
</dbReference>
<reference evidence="11" key="1">
    <citation type="submission" date="2022-07" db="EMBL/GenBank/DDBJ databases">
        <title>Phylogenomic reconstructions and comparative analyses of Kickxellomycotina fungi.</title>
        <authorList>
            <person name="Reynolds N.K."/>
            <person name="Stajich J.E."/>
            <person name="Barry K."/>
            <person name="Grigoriev I.V."/>
            <person name="Crous P."/>
            <person name="Smith M.E."/>
        </authorList>
    </citation>
    <scope>NUCLEOTIDE SEQUENCE</scope>
    <source>
        <strain evidence="11">RSA 1196</strain>
    </source>
</reference>
<dbReference type="GO" id="GO:0003682">
    <property type="term" value="F:chromatin binding"/>
    <property type="evidence" value="ECO:0007669"/>
    <property type="project" value="TreeGrafter"/>
</dbReference>
<feature type="compositionally biased region" description="Polar residues" evidence="7">
    <location>
        <begin position="1749"/>
        <end position="1762"/>
    </location>
</feature>
<keyword evidence="12" id="KW-1185">Reference proteome</keyword>
<feature type="compositionally biased region" description="Pro residues" evidence="7">
    <location>
        <begin position="360"/>
        <end position="369"/>
    </location>
</feature>
<dbReference type="Pfam" id="PF00385">
    <property type="entry name" value="Chromo"/>
    <property type="match status" value="1"/>
</dbReference>
<feature type="compositionally biased region" description="Basic and acidic residues" evidence="7">
    <location>
        <begin position="1804"/>
        <end position="1831"/>
    </location>
</feature>
<feature type="domain" description="Helicase ATP-binding" evidence="9">
    <location>
        <begin position="1160"/>
        <end position="1340"/>
    </location>
</feature>
<feature type="region of interest" description="Disordered" evidence="7">
    <location>
        <begin position="349"/>
        <end position="378"/>
    </location>
</feature>
<evidence type="ECO:0000256" key="7">
    <source>
        <dbReference type="SAM" id="MobiDB-lite"/>
    </source>
</evidence>
<dbReference type="Gene3D" id="2.40.50.40">
    <property type="match status" value="2"/>
</dbReference>
<dbReference type="CDD" id="cd00024">
    <property type="entry name" value="CD_CSD"/>
    <property type="match status" value="1"/>
</dbReference>
<feature type="domain" description="Chromo" evidence="8">
    <location>
        <begin position="1032"/>
        <end position="1111"/>
    </location>
</feature>
<evidence type="ECO:0000256" key="3">
    <source>
        <dbReference type="ARBA" id="ARBA00022741"/>
    </source>
</evidence>
<dbReference type="SUPFAM" id="SSF54160">
    <property type="entry name" value="Chromo domain-like"/>
    <property type="match status" value="2"/>
</dbReference>
<feature type="region of interest" description="Disordered" evidence="7">
    <location>
        <begin position="838"/>
        <end position="860"/>
    </location>
</feature>
<feature type="region of interest" description="Disordered" evidence="7">
    <location>
        <begin position="1741"/>
        <end position="1786"/>
    </location>
</feature>
<dbReference type="InterPro" id="IPR038718">
    <property type="entry name" value="SNF2-like_sf"/>
</dbReference>
<dbReference type="PANTHER" id="PTHR45623">
    <property type="entry name" value="CHROMODOMAIN-HELICASE-DNA-BINDING PROTEIN 3-RELATED-RELATED"/>
    <property type="match status" value="1"/>
</dbReference>
<dbReference type="PROSITE" id="PS51194">
    <property type="entry name" value="HELICASE_CTER"/>
    <property type="match status" value="1"/>
</dbReference>
<sequence length="2490" mass="277117">MADESDAEYEIESILGQKQRSDGTYYLVKWANFPLSECTWEHSQNVATCPSAIRNFKEAYRRENALDSSFLSATAAQTNAATANQPLLLLLRQAREFFGIANESVYQPPPTTLLYRPVDDPTSNLAPSHHTSQGAESACQKALEEQEAQARERFSKANVIAILERSIDRFGQVRIQVEWSDGSVTWEPLANASYFPSLFEAYEHRRFMQEVQTQKRGSSARRSLPPSGETRVETLRRSRSPALRTPTSTGDQSVRLPTPTATVASPNAHTSIPITSLPAAEEKRVVTQAIVTSSMTVQSPVASHYSVAPITPIVIDPGDRSSLYNSTAGEKLIPSDRIMEIETSPSITSPVVTAKSTSPPNSPLLPTLPLPSAQPSSVPVSEILPATSMEIEPPGSPTMVEMDTLPPEPTYSPHTSRQPSPFSLSEIKTEEPPLRPASLPPLNADESKGGMNPIPEAGPVLGTSPRTSTQSLAEELPQVTFLTPVVLVPGKTTIPSKIYQGGPLLVNPCLEIPPWKTTYDYRKNYPGYFCTSVPPELYSSSSRKRGRHNIDLTVFDTESSSYSDNFGSTSESDLGMEIETESEDDSGSLSPRKIQLRRVKRRKPANYYKSSHRITSAHGYKRRRVHATEKSIQGDSSSDEEDALGIEEGSASMAVKSAPRAPTCPSFEAVPWNRYTTQQQEAFAQRYSLKRYCTVCIDHQGLDEESALLSKKKTPEAEREKERAIFKDFLVCRQCMAPYHVPCLESLVNGPLLSSGGKSDSEFPWVKLQKYIQFRMKKSTTIISEISYLPLRVGTWTCFFCDAQIDKVQKLLLDTKDTGLTAGTTRDEHGCAALMHRKSMETKPTSSEETTEQENQDNPIRKPFPDRWYLAQFNEKSHWSDLWLPFGWLAHVYPQKVRGFARRQTPPVGCVEAVWYKLFDSLLAANSQSRGGPHTRQGFYIAGNTDKDTPVKSIDLLGQHTAYCCLWHVLLQRCILSVTHRVATVQLCKKKSLSKMYPAMKSLSVVNPLIYVATDGSLSHYFTGSSLKPTNFIIERILDVEFTTDKVLIPDALERGRLACLFQVHVKWEGMGYDQTTWEKPPGLHHPGYPEFVRALEAYEKRGSQLSPMSKHYVPSLYAMPVRQRLKYQVTKFKEVTEQPQFISHGQLFPYQLEGLNWLCYQWSQRRSCILADEMGLGKTIQIVCMLNSIFHRPVKGTSARIYPFLIVVPKSLLNNWVREFRAWAPNLVVVPYYGNAEGLRVIRDLELYTKDRSGHRHLNFHVLVTTYHTVVSETTRLKNMVPIWPCMIIDEGHCLKNDTSQIFTHLKRLDVEQSVILTGTPLQNNVRELFNLMSFVDEERFGNVEALEAKYQDLTADQVPELHDMLKPYFLRRTKTEVLTKLVPGKDEVIVPLSMTPLQQELYRATLGRNHQLLSSITKQIAQHAQSKKSLNASSASSAQASLTNILMRLRQILDHPYILPGVEPTSDDPQVVHQRLIDSSAKLKLLHTMLPVLRERGHRVLIFSQMTKMLDILEDFLIGETIRYLRLDGSSASDERQRMVDLFNAPDSPYWVFMLTTRAGGMGLNLTAANVVILYDVDFNPHADQQAISRAHRIGQTKDVMAFKLVTRNSAEERIVQLGAKKMALDHVIIERMDQKAQDPMDLESILQHGARALFEDELAESSEISQDQSDKAGEGTPDTTGSDKKTPAKPSKSSITYSAKDVCNLLDKTAEEMRIRRENQDNASQKTNAFGFSKVWVQENPEPTSPDVQTSETGSSNLNKAKPGHLTELSEATEDAIDGNDSASKVDAEFWDKVLKSWHDTGAEQQSETEKHELGRGRRVVKRIDYKEAGSQYAQEDKSDTDTKAKHGPNSKVEPMVSGEQDTEFVPPPESSSDEEIEEPGMGMKGLPSQQEPRPIPQQPLQSGLGPLPGPPRQPVTNPGAAYPAGSLAHRLSQSANMLRINPGSGVTHQPQYPTAPIHSRPSSASTVTSAMVVHREGTNQSSIPHSTPTMTNGTSQASAPANSNDSVTGQTFFESLAKSPMRHEDVREPPDYFNFRQSAMEHIKKHPFVQSYIPCPVCKQSHQLACTLIYRRKFQDYIWQKVISNPQAIQNSQFTIFCNWYRVQYGIHLTYINCLQRGNSTPATTTASPMNPRPMQQAMYRQHVSTNNRSYSPQTWPAYTPNTVSQPAAAATPSVPTGGPSNGTRFPPSGFFPSTSPVVGTQNTAMKSPTVPNPYPRSTGVQNQFGRGMGSSQPAAPLSSSAHYSAQSQSVKGNQSATATFRPRNAPQTSTSTYEQFFNNSIGAVWSNYSPTTSAAYPQMSGIRPQPTNPPRSTAVPSPAYVQRSPMQETRNMVSMAPVTTMPAQSTAQPTIYQHLWVPETTMVSSVAPQQSRPTTSNNVSVASSPKQQPPSPALDSLVKTSASHHRLEDNICALCGEVFPEGSTEATGRHLPRKCPLRNNVAQLEQRVKALEGDVHLPYLAKSNLLATANIYLTEARLNEEYQKS</sequence>
<dbReference type="GO" id="GO:0003677">
    <property type="term" value="F:DNA binding"/>
    <property type="evidence" value="ECO:0007669"/>
    <property type="project" value="TreeGrafter"/>
</dbReference>
<feature type="domain" description="Chromo" evidence="8">
    <location>
        <begin position="9"/>
        <end position="68"/>
    </location>
</feature>
<gene>
    <name evidence="11" type="ORF">IWQ62_003070</name>
</gene>
<dbReference type="InterPro" id="IPR016197">
    <property type="entry name" value="Chromo-like_dom_sf"/>
</dbReference>
<feature type="compositionally biased region" description="Low complexity" evidence="7">
    <location>
        <begin position="2235"/>
        <end position="2254"/>
    </location>
</feature>
<dbReference type="GO" id="GO:0000785">
    <property type="term" value="C:chromatin"/>
    <property type="evidence" value="ECO:0007669"/>
    <property type="project" value="TreeGrafter"/>
</dbReference>
<feature type="compositionally biased region" description="Polar residues" evidence="7">
    <location>
        <begin position="259"/>
        <end position="269"/>
    </location>
</feature>
<dbReference type="Pfam" id="PF00176">
    <property type="entry name" value="SNF2-rel_dom"/>
    <property type="match status" value="1"/>
</dbReference>
<feature type="compositionally biased region" description="Polar residues" evidence="7">
    <location>
        <begin position="2369"/>
        <end position="2383"/>
    </location>
</feature>